<dbReference type="Pfam" id="PF06565">
    <property type="entry name" value="DM10_dom"/>
    <property type="match status" value="2"/>
</dbReference>
<feature type="domain" description="DM10" evidence="9">
    <location>
        <begin position="1"/>
        <end position="44"/>
    </location>
</feature>
<keyword evidence="5" id="KW-0966">Cell projection</keyword>
<name>A0A564YSQ6_HYMDI</name>
<evidence type="ECO:0000313" key="11">
    <source>
        <dbReference type="Proteomes" id="UP000321570"/>
    </source>
</evidence>
<dbReference type="GO" id="GO:0010975">
    <property type="term" value="P:regulation of neuron projection development"/>
    <property type="evidence" value="ECO:0007669"/>
    <property type="project" value="TreeGrafter"/>
</dbReference>
<reference evidence="10 11" key="1">
    <citation type="submission" date="2019-07" db="EMBL/GenBank/DDBJ databases">
        <authorList>
            <person name="Jastrzebski P J."/>
            <person name="Paukszto L."/>
            <person name="Jastrzebski P J."/>
        </authorList>
    </citation>
    <scope>NUCLEOTIDE SEQUENCE [LARGE SCALE GENOMIC DNA]</scope>
    <source>
        <strain evidence="10 11">WMS-il1</strain>
    </source>
</reference>
<dbReference type="InterPro" id="IPR006602">
    <property type="entry name" value="DM10_dom"/>
</dbReference>
<feature type="domain" description="DM10" evidence="9">
    <location>
        <begin position="271"/>
        <end position="378"/>
    </location>
</feature>
<accession>A0A564YSQ6</accession>
<dbReference type="InterPro" id="IPR040193">
    <property type="entry name" value="EFHC1/EFHC2/EFHB"/>
</dbReference>
<evidence type="ECO:0000256" key="1">
    <source>
        <dbReference type="ARBA" id="ARBA00004430"/>
    </source>
</evidence>
<sequence length="596" mass="68799">PPPNDDCFYTVDDFNVGIDLELYGRIYRLISCDKFTTDFLRKLGVRINEPEEMPLDRFSHLRINSSAEARSCQSTEHPFKLRQFLDHDRQVLRFYCFWDDTDSPYGDARDFVLYYFLADDTIEIIEKIQPNSGRDALPCFLKRQKLPKGVPDLPLPGGGQSVVCLKSVCKPVEYYTDRDLTLGALLNVYGRKFLICDCDEFTKEYFRKKYNIETLDPISPLRAKQRCTAKQKNPPCNGRSSDEDSLANNKSLMSASSGRCDEWSSNQGKSESDILHFMARIIDRDGETEARKVILSCFPCDNTFMVYESPVPNSGFKGGKFMERCKVMKPGQSVARTEVPKYYSPSDVYIGAQLIIQGSAFEIYSADEHTLMFMENHPSEFHVADVSKILQKMKPLVCGREEEVRRMAKEAGSESLDFEGFKRFVKKLLSDKTEEPICIVLHEIVTLARHYSTNVSKEMDYEDVMGLIQQHLRKLSYEAFEDLLNSCYYEDYENKGTIKSTILRRIFKTNRLPISDDIVRTLLDIFQDSENEMIDYKKFINQMNWKCNPFSPGELACEYSGNLELDMAEFLQRKKSANLCQRRIQHIGFIEDLINA</sequence>
<dbReference type="Proteomes" id="UP000321570">
    <property type="component" value="Unassembled WGS sequence"/>
</dbReference>
<feature type="non-terminal residue" evidence="10">
    <location>
        <position position="1"/>
    </location>
</feature>
<dbReference type="Gene3D" id="2.30.29.170">
    <property type="match status" value="3"/>
</dbReference>
<dbReference type="SUPFAM" id="SSF47473">
    <property type="entry name" value="EF-hand"/>
    <property type="match status" value="1"/>
</dbReference>
<evidence type="ECO:0000259" key="9">
    <source>
        <dbReference type="PROSITE" id="PS51336"/>
    </source>
</evidence>
<dbReference type="SMART" id="SM00676">
    <property type="entry name" value="DM10"/>
    <property type="match status" value="2"/>
</dbReference>
<keyword evidence="4" id="KW-0206">Cytoskeleton</keyword>
<dbReference type="InterPro" id="IPR011992">
    <property type="entry name" value="EF-hand-dom_pair"/>
</dbReference>
<dbReference type="GO" id="GO:0005930">
    <property type="term" value="C:axoneme"/>
    <property type="evidence" value="ECO:0007669"/>
    <property type="project" value="UniProtKB-SubCell"/>
</dbReference>
<evidence type="ECO:0000256" key="6">
    <source>
        <dbReference type="ARBA" id="ARBA00035003"/>
    </source>
</evidence>
<keyword evidence="3" id="KW-0677">Repeat</keyword>
<comment type="function">
    <text evidence="6">Microtubule inner protein (MIP) part of the dynein-decorated doublet microtubules (DMTs) in cilia axoneme, which is required for motile cilia beating.</text>
</comment>
<feature type="domain" description="DM10" evidence="9">
    <location>
        <begin position="88"/>
        <end position="210"/>
    </location>
</feature>
<evidence type="ECO:0000256" key="8">
    <source>
        <dbReference type="SAM" id="MobiDB-lite"/>
    </source>
</evidence>
<protein>
    <recommendedName>
        <fullName evidence="7">EF-hand domain-containing family member C2</fullName>
    </recommendedName>
</protein>
<dbReference type="FunFam" id="2.30.29.170:FF:000001">
    <property type="entry name" value="EF-hand domain containing 1"/>
    <property type="match status" value="1"/>
</dbReference>
<dbReference type="PANTHER" id="PTHR12086">
    <property type="entry name" value="EF-HAND DOMAIN C-TERMINAL CONTAINING PROTEIN"/>
    <property type="match status" value="1"/>
</dbReference>
<dbReference type="AlphaFoldDB" id="A0A564YSQ6"/>
<evidence type="ECO:0000256" key="4">
    <source>
        <dbReference type="ARBA" id="ARBA00023212"/>
    </source>
</evidence>
<evidence type="ECO:0000256" key="5">
    <source>
        <dbReference type="ARBA" id="ARBA00023273"/>
    </source>
</evidence>
<evidence type="ECO:0000256" key="3">
    <source>
        <dbReference type="ARBA" id="ARBA00022737"/>
    </source>
</evidence>
<comment type="subcellular location">
    <subcellularLocation>
        <location evidence="1">Cytoplasm</location>
        <location evidence="1">Cytoskeleton</location>
        <location evidence="1">Cilium axoneme</location>
    </subcellularLocation>
</comment>
<dbReference type="GO" id="GO:0005874">
    <property type="term" value="C:microtubule"/>
    <property type="evidence" value="ECO:0007669"/>
    <property type="project" value="TreeGrafter"/>
</dbReference>
<proteinExistence type="predicted"/>
<dbReference type="PROSITE" id="PS51336">
    <property type="entry name" value="DM10"/>
    <property type="match status" value="3"/>
</dbReference>
<gene>
    <name evidence="10" type="ORF">WMSIL1_LOCUS8681</name>
</gene>
<evidence type="ECO:0000256" key="2">
    <source>
        <dbReference type="ARBA" id="ARBA00022490"/>
    </source>
</evidence>
<dbReference type="PANTHER" id="PTHR12086:SF11">
    <property type="entry name" value="EF-HAND DOMAIN-CONTAINING FAMILY MEMBER C2"/>
    <property type="match status" value="1"/>
</dbReference>
<dbReference type="EMBL" id="CABIJS010000333">
    <property type="protein sequence ID" value="VUZ49753.1"/>
    <property type="molecule type" value="Genomic_DNA"/>
</dbReference>
<keyword evidence="2" id="KW-0963">Cytoplasm</keyword>
<dbReference type="Gene3D" id="1.10.238.10">
    <property type="entry name" value="EF-hand"/>
    <property type="match status" value="1"/>
</dbReference>
<keyword evidence="11" id="KW-1185">Reference proteome</keyword>
<evidence type="ECO:0000313" key="10">
    <source>
        <dbReference type="EMBL" id="VUZ49753.1"/>
    </source>
</evidence>
<organism evidence="10 11">
    <name type="scientific">Hymenolepis diminuta</name>
    <name type="common">Rat tapeworm</name>
    <dbReference type="NCBI Taxonomy" id="6216"/>
    <lineage>
        <taxon>Eukaryota</taxon>
        <taxon>Metazoa</taxon>
        <taxon>Spiralia</taxon>
        <taxon>Lophotrochozoa</taxon>
        <taxon>Platyhelminthes</taxon>
        <taxon>Cestoda</taxon>
        <taxon>Eucestoda</taxon>
        <taxon>Cyclophyllidea</taxon>
        <taxon>Hymenolepididae</taxon>
        <taxon>Hymenolepis</taxon>
    </lineage>
</organism>
<dbReference type="FunFam" id="2.30.29.170:FF:000002">
    <property type="entry name" value="EF-hand domain (C-terminal) containing 1"/>
    <property type="match status" value="1"/>
</dbReference>
<evidence type="ECO:0000256" key="7">
    <source>
        <dbReference type="ARBA" id="ARBA00039880"/>
    </source>
</evidence>
<feature type="region of interest" description="Disordered" evidence="8">
    <location>
        <begin position="228"/>
        <end position="247"/>
    </location>
</feature>